<dbReference type="PANTHER" id="PTHR43792">
    <property type="entry name" value="GNAT FAMILY, PUTATIVE (AFU_ORTHOLOGUE AFUA_3G00765)-RELATED-RELATED"/>
    <property type="match status" value="1"/>
</dbReference>
<comment type="caution">
    <text evidence="2">The sequence shown here is derived from an EMBL/GenBank/DDBJ whole genome shotgun (WGS) entry which is preliminary data.</text>
</comment>
<dbReference type="AlphaFoldDB" id="A0A4Q9DWA9"/>
<evidence type="ECO:0000313" key="3">
    <source>
        <dbReference type="Proteomes" id="UP000293142"/>
    </source>
</evidence>
<dbReference type="InterPro" id="IPR000182">
    <property type="entry name" value="GNAT_dom"/>
</dbReference>
<dbReference type="EMBL" id="SIRE01000006">
    <property type="protein sequence ID" value="TBL80008.1"/>
    <property type="molecule type" value="Genomic_DNA"/>
</dbReference>
<dbReference type="InterPro" id="IPR051531">
    <property type="entry name" value="N-acetyltransferase"/>
</dbReference>
<name>A0A4Q9DWA9_9BACL</name>
<accession>A0A4Q9DWA9</accession>
<evidence type="ECO:0000259" key="1">
    <source>
        <dbReference type="PROSITE" id="PS51186"/>
    </source>
</evidence>
<dbReference type="PROSITE" id="PS51186">
    <property type="entry name" value="GNAT"/>
    <property type="match status" value="1"/>
</dbReference>
<dbReference type="InterPro" id="IPR016181">
    <property type="entry name" value="Acyl_CoA_acyltransferase"/>
</dbReference>
<keyword evidence="3" id="KW-1185">Reference proteome</keyword>
<evidence type="ECO:0000313" key="2">
    <source>
        <dbReference type="EMBL" id="TBL80008.1"/>
    </source>
</evidence>
<dbReference type="SUPFAM" id="SSF55729">
    <property type="entry name" value="Acyl-CoA N-acyltransferases (Nat)"/>
    <property type="match status" value="1"/>
</dbReference>
<keyword evidence="2" id="KW-0808">Transferase</keyword>
<dbReference type="Pfam" id="PF13302">
    <property type="entry name" value="Acetyltransf_3"/>
    <property type="match status" value="1"/>
</dbReference>
<feature type="domain" description="N-acetyltransferase" evidence="1">
    <location>
        <begin position="8"/>
        <end position="167"/>
    </location>
</feature>
<dbReference type="GO" id="GO:0016747">
    <property type="term" value="F:acyltransferase activity, transferring groups other than amino-acyl groups"/>
    <property type="evidence" value="ECO:0007669"/>
    <property type="project" value="InterPro"/>
</dbReference>
<sequence>MRLETTRLMIRELTAEDAADVHEYASNADVARYMIWGPNTEEETAQFIDRAIEMQRQQPRTGYEMAVVSKENGKLLGGCGIYIYAHLQGEIGYCFNPLYWGQGFASEAAKALLQFGFKDLGLHRIYATCRPENKGSAKVMEKIGMTYEGHLRGHMRHKDRWLDSFQYSILEHEFSGKVL</sequence>
<dbReference type="OrthoDB" id="9785602at2"/>
<gene>
    <name evidence="2" type="ORF">EYB31_09080</name>
</gene>
<organism evidence="2 3">
    <name type="scientific">Paenibacillus thalictri</name>
    <dbReference type="NCBI Taxonomy" id="2527873"/>
    <lineage>
        <taxon>Bacteria</taxon>
        <taxon>Bacillati</taxon>
        <taxon>Bacillota</taxon>
        <taxon>Bacilli</taxon>
        <taxon>Bacillales</taxon>
        <taxon>Paenibacillaceae</taxon>
        <taxon>Paenibacillus</taxon>
    </lineage>
</organism>
<protein>
    <submittedName>
        <fullName evidence="2">N-acetyltransferase</fullName>
    </submittedName>
</protein>
<proteinExistence type="predicted"/>
<dbReference type="Proteomes" id="UP000293142">
    <property type="component" value="Unassembled WGS sequence"/>
</dbReference>
<reference evidence="2 3" key="1">
    <citation type="submission" date="2019-02" db="EMBL/GenBank/DDBJ databases">
        <title>Paenibacillus sp. nov., isolated from surface-sterilized tissue of Thalictrum simplex L.</title>
        <authorList>
            <person name="Tuo L."/>
        </authorList>
    </citation>
    <scope>NUCLEOTIDE SEQUENCE [LARGE SCALE GENOMIC DNA]</scope>
    <source>
        <strain evidence="2 3">N2SHLJ1</strain>
    </source>
</reference>
<dbReference type="Gene3D" id="3.40.630.30">
    <property type="match status" value="1"/>
</dbReference>